<evidence type="ECO:0000313" key="3">
    <source>
        <dbReference type="Proteomes" id="UP000317010"/>
    </source>
</evidence>
<name>A0A562U484_9SPHI</name>
<dbReference type="CDD" id="cd00038">
    <property type="entry name" value="CAP_ED"/>
    <property type="match status" value="1"/>
</dbReference>
<keyword evidence="3" id="KW-1185">Reference proteome</keyword>
<comment type="caution">
    <text evidence="2">The sequence shown here is derived from an EMBL/GenBank/DDBJ whole genome shotgun (WGS) entry which is preliminary data.</text>
</comment>
<evidence type="ECO:0000313" key="2">
    <source>
        <dbReference type="EMBL" id="TWJ00633.1"/>
    </source>
</evidence>
<dbReference type="OrthoDB" id="1044733at2"/>
<feature type="domain" description="Cyclic nucleotide-binding" evidence="1">
    <location>
        <begin position="40"/>
        <end position="120"/>
    </location>
</feature>
<gene>
    <name evidence="2" type="ORF">JN11_01889</name>
</gene>
<sequence>MSEKGISSWLTKQIRHYIPVTDEAAVNIAASFNCRKVYKGEFLLKEGQYGDWWGFVYQGLFRSYSYDTEDTEYTNGFFREGSFTCELVSFSGAAVSQTNVVALEDSVILCVNRATLDSLFRDYPNFERFGRLLYEKVLVSYKQRNLFRVRLNARERYLHFIKNEPELIKRVPLKYIASYLSVTDTSLSRIRRNMRQLVG</sequence>
<dbReference type="Gene3D" id="2.60.120.10">
    <property type="entry name" value="Jelly Rolls"/>
    <property type="match status" value="1"/>
</dbReference>
<dbReference type="InterPro" id="IPR018490">
    <property type="entry name" value="cNMP-bd_dom_sf"/>
</dbReference>
<dbReference type="EMBL" id="VLLI01000005">
    <property type="protein sequence ID" value="TWJ00633.1"/>
    <property type="molecule type" value="Genomic_DNA"/>
</dbReference>
<dbReference type="InterPro" id="IPR000595">
    <property type="entry name" value="cNMP-bd_dom"/>
</dbReference>
<dbReference type="InterPro" id="IPR014710">
    <property type="entry name" value="RmlC-like_jellyroll"/>
</dbReference>
<dbReference type="SUPFAM" id="SSF51206">
    <property type="entry name" value="cAMP-binding domain-like"/>
    <property type="match status" value="1"/>
</dbReference>
<dbReference type="AlphaFoldDB" id="A0A562U484"/>
<accession>A0A562U484</accession>
<organism evidence="2 3">
    <name type="scientific">Mucilaginibacter frigoritolerans</name>
    <dbReference type="NCBI Taxonomy" id="652788"/>
    <lineage>
        <taxon>Bacteria</taxon>
        <taxon>Pseudomonadati</taxon>
        <taxon>Bacteroidota</taxon>
        <taxon>Sphingobacteriia</taxon>
        <taxon>Sphingobacteriales</taxon>
        <taxon>Sphingobacteriaceae</taxon>
        <taxon>Mucilaginibacter</taxon>
    </lineage>
</organism>
<proteinExistence type="predicted"/>
<evidence type="ECO:0000259" key="1">
    <source>
        <dbReference type="PROSITE" id="PS50042"/>
    </source>
</evidence>
<reference evidence="2 3" key="1">
    <citation type="submission" date="2019-07" db="EMBL/GenBank/DDBJ databases">
        <title>Genomic Encyclopedia of Archaeal and Bacterial Type Strains, Phase II (KMG-II): from individual species to whole genera.</title>
        <authorList>
            <person name="Goeker M."/>
        </authorList>
    </citation>
    <scope>NUCLEOTIDE SEQUENCE [LARGE SCALE GENOMIC DNA]</scope>
    <source>
        <strain evidence="2 3">ATCC BAA-1854</strain>
    </source>
</reference>
<dbReference type="Pfam" id="PF00027">
    <property type="entry name" value="cNMP_binding"/>
    <property type="match status" value="1"/>
</dbReference>
<protein>
    <submittedName>
        <fullName evidence="2">CRP-like cAMP-binding protein</fullName>
    </submittedName>
</protein>
<dbReference type="PROSITE" id="PS50042">
    <property type="entry name" value="CNMP_BINDING_3"/>
    <property type="match status" value="1"/>
</dbReference>
<dbReference type="Proteomes" id="UP000317010">
    <property type="component" value="Unassembled WGS sequence"/>
</dbReference>